<dbReference type="GO" id="GO:0046872">
    <property type="term" value="F:metal ion binding"/>
    <property type="evidence" value="ECO:0007669"/>
    <property type="project" value="InterPro"/>
</dbReference>
<gene>
    <name evidence="10" type="ORF">CYMTET_23717</name>
</gene>
<comment type="cofactor">
    <cofactor evidence="1">
        <name>biotin</name>
        <dbReference type="ChEBI" id="CHEBI:57586"/>
    </cofactor>
</comment>
<evidence type="ECO:0000256" key="4">
    <source>
        <dbReference type="ARBA" id="ARBA00022840"/>
    </source>
</evidence>
<keyword evidence="11" id="KW-1185">Reference proteome</keyword>
<dbReference type="InterPro" id="IPR005479">
    <property type="entry name" value="CPAse_ATP-bd"/>
</dbReference>
<evidence type="ECO:0000256" key="5">
    <source>
        <dbReference type="ARBA" id="ARBA00023267"/>
    </source>
</evidence>
<evidence type="ECO:0000259" key="7">
    <source>
        <dbReference type="PROSITE" id="PS50968"/>
    </source>
</evidence>
<keyword evidence="5" id="KW-0092">Biotin</keyword>
<dbReference type="PROSITE" id="PS50979">
    <property type="entry name" value="BC"/>
    <property type="match status" value="1"/>
</dbReference>
<dbReference type="InterPro" id="IPR016185">
    <property type="entry name" value="PreATP-grasp_dom_sf"/>
</dbReference>
<dbReference type="InterPro" id="IPR011053">
    <property type="entry name" value="Single_hybrid_motif"/>
</dbReference>
<dbReference type="EMBL" id="LGRX02012228">
    <property type="protein sequence ID" value="KAK3267746.1"/>
    <property type="molecule type" value="Genomic_DNA"/>
</dbReference>
<dbReference type="PROSITE" id="PS50975">
    <property type="entry name" value="ATP_GRASP"/>
    <property type="match status" value="1"/>
</dbReference>
<dbReference type="AlphaFoldDB" id="A0AAE0FX83"/>
<dbReference type="PROSITE" id="PS00866">
    <property type="entry name" value="CPSASE_1"/>
    <property type="match status" value="1"/>
</dbReference>
<evidence type="ECO:0000259" key="9">
    <source>
        <dbReference type="PROSITE" id="PS50979"/>
    </source>
</evidence>
<dbReference type="PANTHER" id="PTHR18866:SF127">
    <property type="match status" value="1"/>
</dbReference>
<keyword evidence="2" id="KW-0436">Ligase</keyword>
<evidence type="ECO:0000256" key="6">
    <source>
        <dbReference type="PROSITE-ProRule" id="PRU00409"/>
    </source>
</evidence>
<dbReference type="Pfam" id="PF00364">
    <property type="entry name" value="Biotin_lipoyl"/>
    <property type="match status" value="1"/>
</dbReference>
<dbReference type="InterPro" id="IPR005482">
    <property type="entry name" value="Biotin_COase_C"/>
</dbReference>
<dbReference type="FunFam" id="3.30.1490.20:FF:000003">
    <property type="entry name" value="acetyl-CoA carboxylase isoform X1"/>
    <property type="match status" value="1"/>
</dbReference>
<accession>A0AAE0FX83</accession>
<dbReference type="Gene3D" id="2.40.50.100">
    <property type="match status" value="1"/>
</dbReference>
<dbReference type="Pfam" id="PF00289">
    <property type="entry name" value="Biotin_carb_N"/>
    <property type="match status" value="1"/>
</dbReference>
<dbReference type="GO" id="GO:0005524">
    <property type="term" value="F:ATP binding"/>
    <property type="evidence" value="ECO:0007669"/>
    <property type="project" value="UniProtKB-UniRule"/>
</dbReference>
<evidence type="ECO:0000313" key="10">
    <source>
        <dbReference type="EMBL" id="KAK3267746.1"/>
    </source>
</evidence>
<dbReference type="GO" id="GO:0016874">
    <property type="term" value="F:ligase activity"/>
    <property type="evidence" value="ECO:0007669"/>
    <property type="project" value="UniProtKB-KW"/>
</dbReference>
<feature type="domain" description="ATP-grasp" evidence="8">
    <location>
        <begin position="125"/>
        <end position="329"/>
    </location>
</feature>
<evidence type="ECO:0000313" key="11">
    <source>
        <dbReference type="Proteomes" id="UP001190700"/>
    </source>
</evidence>
<reference evidence="10 11" key="1">
    <citation type="journal article" date="2015" name="Genome Biol. Evol.">
        <title>Comparative Genomics of a Bacterivorous Green Alga Reveals Evolutionary Causalities and Consequences of Phago-Mixotrophic Mode of Nutrition.</title>
        <authorList>
            <person name="Burns J.A."/>
            <person name="Paasch A."/>
            <person name="Narechania A."/>
            <person name="Kim E."/>
        </authorList>
    </citation>
    <scope>NUCLEOTIDE SEQUENCE [LARGE SCALE GENOMIC DNA]</scope>
    <source>
        <strain evidence="10 11">PLY_AMNH</strain>
    </source>
</reference>
<dbReference type="SUPFAM" id="SSF51246">
    <property type="entry name" value="Rudiment single hybrid motif"/>
    <property type="match status" value="1"/>
</dbReference>
<evidence type="ECO:0000256" key="3">
    <source>
        <dbReference type="ARBA" id="ARBA00022741"/>
    </source>
</evidence>
<evidence type="ECO:0000259" key="8">
    <source>
        <dbReference type="PROSITE" id="PS50975"/>
    </source>
</evidence>
<dbReference type="InterPro" id="IPR011764">
    <property type="entry name" value="Biotin_carboxylation_dom"/>
</dbReference>
<dbReference type="InterPro" id="IPR005481">
    <property type="entry name" value="BC-like_N"/>
</dbReference>
<dbReference type="Gene3D" id="3.30.470.20">
    <property type="entry name" value="ATP-grasp fold, B domain"/>
    <property type="match status" value="1"/>
</dbReference>
<organism evidence="10 11">
    <name type="scientific">Cymbomonas tetramitiformis</name>
    <dbReference type="NCBI Taxonomy" id="36881"/>
    <lineage>
        <taxon>Eukaryota</taxon>
        <taxon>Viridiplantae</taxon>
        <taxon>Chlorophyta</taxon>
        <taxon>Pyramimonadophyceae</taxon>
        <taxon>Pyramimonadales</taxon>
        <taxon>Pyramimonadaceae</taxon>
        <taxon>Cymbomonas</taxon>
    </lineage>
</organism>
<dbReference type="PROSITE" id="PS50968">
    <property type="entry name" value="BIOTINYL_LIPOYL"/>
    <property type="match status" value="1"/>
</dbReference>
<dbReference type="SMART" id="SM00878">
    <property type="entry name" value="Biotin_carb_C"/>
    <property type="match status" value="1"/>
</dbReference>
<dbReference type="Pfam" id="PF02786">
    <property type="entry name" value="CPSase_L_D2"/>
    <property type="match status" value="1"/>
</dbReference>
<dbReference type="FunFam" id="3.40.50.20:FF:000010">
    <property type="entry name" value="Propionyl-CoA carboxylase subunit alpha"/>
    <property type="match status" value="1"/>
</dbReference>
<dbReference type="SUPFAM" id="SSF52440">
    <property type="entry name" value="PreATP-grasp domain"/>
    <property type="match status" value="1"/>
</dbReference>
<dbReference type="SUPFAM" id="SSF51230">
    <property type="entry name" value="Single hybrid motif"/>
    <property type="match status" value="1"/>
</dbReference>
<dbReference type="PROSITE" id="PS00867">
    <property type="entry name" value="CPSASE_2"/>
    <property type="match status" value="1"/>
</dbReference>
<proteinExistence type="predicted"/>
<evidence type="ECO:0000256" key="2">
    <source>
        <dbReference type="ARBA" id="ARBA00022598"/>
    </source>
</evidence>
<dbReference type="CDD" id="cd06850">
    <property type="entry name" value="biotinyl_domain"/>
    <property type="match status" value="1"/>
</dbReference>
<dbReference type="InterPro" id="IPR011761">
    <property type="entry name" value="ATP-grasp"/>
</dbReference>
<dbReference type="PANTHER" id="PTHR18866">
    <property type="entry name" value="CARBOXYLASE:PYRUVATE/ACETYL-COA/PROPIONYL-COA CARBOXYLASE"/>
    <property type="match status" value="1"/>
</dbReference>
<evidence type="ECO:0000256" key="1">
    <source>
        <dbReference type="ARBA" id="ARBA00001953"/>
    </source>
</evidence>
<keyword evidence="3 6" id="KW-0547">Nucleotide-binding</keyword>
<dbReference type="Pfam" id="PF02785">
    <property type="entry name" value="Biotin_carb_C"/>
    <property type="match status" value="1"/>
</dbReference>
<sequence length="695" mass="74273">MPAARPIRRVLVANRGEIAVRVINTCRKLGISTVAVFSDADRDSLYVTAADQAVHIGGSQPSESYLAVDKIIDAARRTNADAIHPGYGFLSENAEFATRCADAGITFIGPPASAINHMGDKANAKALLTEKSKSVPLIPGYGGGDQSVARLLSEGGKIGFPVLVKAAAGGGGRGMRVVNRMEDLEEAIVGAQREAQSAFGSPVLLMEKYFSSSKHVEIQIFGDTHGNVSHVLERECSVQRRHQKVIEETPCPLMTPDLRKKMTTAAEEIGRIIGYVGAGTVEFLVDCSGQGMPDSFYFLEVNTRLQVEHPITEEVTGLDLVECMLHVAQGGTLLECGITHAAERGHQGHAIECRVCAEDPSADFAPACGTILRWKPSDIPGLRYDSGVHSGATISVFYDSMIAKVITHADTREAAIQLMNAALQSTQILGIRSNQRFLQQVLDHEAYLDGSITTQFIGNNAKFFQDLNAVVDARSRDEALDVALAWDWAKTQAGRTLLKHAPSAFRSGPRYRKPHRIFRLDGTDNPVTVEYMAQQSAPNAVTGVMQAWTDGAEAHSVEVLGFHPEEASAGSGEIEVTINGVRQRYGVAEVSGPGAGALWVHLRSAGSGFLVHRVPKLGTGADAADAASDYSAPMPARVLRVLVASGDSVTEGQPLLSIESMKMESVIKARAAGTVKVLVKEGQLVEAAAPLVVIE</sequence>
<keyword evidence="4 6" id="KW-0067">ATP-binding</keyword>
<comment type="caution">
    <text evidence="10">The sequence shown here is derived from an EMBL/GenBank/DDBJ whole genome shotgun (WGS) entry which is preliminary data.</text>
</comment>
<dbReference type="InterPro" id="IPR050856">
    <property type="entry name" value="Biotin_carboxylase_complex"/>
</dbReference>
<feature type="domain" description="Biotin carboxylation" evidence="9">
    <location>
        <begin position="6"/>
        <end position="462"/>
    </location>
</feature>
<dbReference type="SUPFAM" id="SSF56059">
    <property type="entry name" value="Glutathione synthetase ATP-binding domain-like"/>
    <property type="match status" value="1"/>
</dbReference>
<dbReference type="Proteomes" id="UP001190700">
    <property type="component" value="Unassembled WGS sequence"/>
</dbReference>
<name>A0AAE0FX83_9CHLO</name>
<dbReference type="InterPro" id="IPR011054">
    <property type="entry name" value="Rudment_hybrid_motif"/>
</dbReference>
<dbReference type="InterPro" id="IPR000089">
    <property type="entry name" value="Biotin_lipoyl"/>
</dbReference>
<feature type="domain" description="Lipoyl-binding" evidence="7">
    <location>
        <begin position="620"/>
        <end position="695"/>
    </location>
</feature>
<protein>
    <submittedName>
        <fullName evidence="10">Uncharacterized protein</fullName>
    </submittedName>
</protein>